<evidence type="ECO:0000256" key="6">
    <source>
        <dbReference type="ARBA" id="ARBA00022777"/>
    </source>
</evidence>
<keyword evidence="4" id="KW-0808">Transferase</keyword>
<dbReference type="InterPro" id="IPR013656">
    <property type="entry name" value="PAS_4"/>
</dbReference>
<keyword evidence="6" id="KW-0418">Kinase</keyword>
<reference evidence="11" key="1">
    <citation type="submission" date="2018-12" db="EMBL/GenBank/DDBJ databases">
        <title>Complete genome sequence of Paenibacillus sp. MBLB1234.</title>
        <authorList>
            <person name="Nam Y.-D."/>
            <person name="Kang J."/>
            <person name="Chung W.-H."/>
            <person name="Park Y.S."/>
        </authorList>
    </citation>
    <scope>NUCLEOTIDE SEQUENCE [LARGE SCALE GENOMIC DNA]</scope>
    <source>
        <strain evidence="11">MBLB1234</strain>
    </source>
</reference>
<evidence type="ECO:0000256" key="8">
    <source>
        <dbReference type="ARBA" id="ARBA00023012"/>
    </source>
</evidence>
<dbReference type="InterPro" id="IPR003661">
    <property type="entry name" value="HisK_dim/P_dom"/>
</dbReference>
<keyword evidence="11" id="KW-1185">Reference proteome</keyword>
<dbReference type="SUPFAM" id="SSF47384">
    <property type="entry name" value="Homodimeric domain of signal transducing histidine kinase"/>
    <property type="match status" value="1"/>
</dbReference>
<dbReference type="GO" id="GO:0000155">
    <property type="term" value="F:phosphorelay sensor kinase activity"/>
    <property type="evidence" value="ECO:0007669"/>
    <property type="project" value="InterPro"/>
</dbReference>
<dbReference type="Pfam" id="PF08448">
    <property type="entry name" value="PAS_4"/>
    <property type="match status" value="1"/>
</dbReference>
<dbReference type="PRINTS" id="PR00344">
    <property type="entry name" value="BCTRLSENSOR"/>
</dbReference>
<dbReference type="OrthoDB" id="9784397at2"/>
<keyword evidence="8" id="KW-0902">Two-component regulatory system</keyword>
<evidence type="ECO:0000313" key="11">
    <source>
        <dbReference type="Proteomes" id="UP000270678"/>
    </source>
</evidence>
<keyword evidence="7" id="KW-0067">ATP-binding</keyword>
<accession>A0A3S9UY34</accession>
<dbReference type="Pfam" id="PF02518">
    <property type="entry name" value="HATPase_c"/>
    <property type="match status" value="1"/>
</dbReference>
<dbReference type="SUPFAM" id="SSF55785">
    <property type="entry name" value="PYP-like sensor domain (PAS domain)"/>
    <property type="match status" value="1"/>
</dbReference>
<dbReference type="SMART" id="SM00387">
    <property type="entry name" value="HATPase_c"/>
    <property type="match status" value="1"/>
</dbReference>
<dbReference type="EMBL" id="CP034346">
    <property type="protein sequence ID" value="AZS15218.1"/>
    <property type="molecule type" value="Genomic_DNA"/>
</dbReference>
<evidence type="ECO:0000256" key="2">
    <source>
        <dbReference type="ARBA" id="ARBA00012438"/>
    </source>
</evidence>
<evidence type="ECO:0000256" key="3">
    <source>
        <dbReference type="ARBA" id="ARBA00022553"/>
    </source>
</evidence>
<dbReference type="InterPro" id="IPR003594">
    <property type="entry name" value="HATPase_dom"/>
</dbReference>
<protein>
    <recommendedName>
        <fullName evidence="2">histidine kinase</fullName>
        <ecNumber evidence="2">2.7.13.3</ecNumber>
    </recommendedName>
</protein>
<dbReference type="InterPro" id="IPR004358">
    <property type="entry name" value="Sig_transdc_His_kin-like_C"/>
</dbReference>
<dbReference type="InterPro" id="IPR036097">
    <property type="entry name" value="HisK_dim/P_sf"/>
</dbReference>
<name>A0A3S9UY34_9BACL</name>
<organism evidence="10 11">
    <name type="scientific">Paenibacillus lutimineralis</name>
    <dbReference type="NCBI Taxonomy" id="2707005"/>
    <lineage>
        <taxon>Bacteria</taxon>
        <taxon>Bacillati</taxon>
        <taxon>Bacillota</taxon>
        <taxon>Bacilli</taxon>
        <taxon>Bacillales</taxon>
        <taxon>Paenibacillaceae</taxon>
        <taxon>Paenibacillus</taxon>
    </lineage>
</organism>
<dbReference type="RefSeq" id="WP_126998616.1">
    <property type="nucleotide sequence ID" value="NZ_CP034346.1"/>
</dbReference>
<dbReference type="Gene3D" id="3.30.450.40">
    <property type="match status" value="1"/>
</dbReference>
<dbReference type="Gene3D" id="3.30.565.10">
    <property type="entry name" value="Histidine kinase-like ATPase, C-terminal domain"/>
    <property type="match status" value="1"/>
</dbReference>
<dbReference type="Proteomes" id="UP000270678">
    <property type="component" value="Chromosome"/>
</dbReference>
<dbReference type="PROSITE" id="PS50109">
    <property type="entry name" value="HIS_KIN"/>
    <property type="match status" value="1"/>
</dbReference>
<evidence type="ECO:0000313" key="10">
    <source>
        <dbReference type="EMBL" id="AZS15218.1"/>
    </source>
</evidence>
<dbReference type="AlphaFoldDB" id="A0A3S9UY34"/>
<dbReference type="GO" id="GO:0005524">
    <property type="term" value="F:ATP binding"/>
    <property type="evidence" value="ECO:0007669"/>
    <property type="project" value="UniProtKB-KW"/>
</dbReference>
<keyword evidence="3" id="KW-0597">Phosphoprotein</keyword>
<comment type="catalytic activity">
    <reaction evidence="1">
        <text>ATP + protein L-histidine = ADP + protein N-phospho-L-histidine.</text>
        <dbReference type="EC" id="2.7.13.3"/>
    </reaction>
</comment>
<dbReference type="PANTHER" id="PTHR43065:SF10">
    <property type="entry name" value="PEROXIDE STRESS-ACTIVATED HISTIDINE KINASE MAK3"/>
    <property type="match status" value="1"/>
</dbReference>
<dbReference type="EC" id="2.7.13.3" evidence="2"/>
<evidence type="ECO:0000256" key="5">
    <source>
        <dbReference type="ARBA" id="ARBA00022741"/>
    </source>
</evidence>
<feature type="domain" description="Histidine kinase" evidence="9">
    <location>
        <begin position="324"/>
        <end position="531"/>
    </location>
</feature>
<dbReference type="PANTHER" id="PTHR43065">
    <property type="entry name" value="SENSOR HISTIDINE KINASE"/>
    <property type="match status" value="1"/>
</dbReference>
<evidence type="ECO:0000256" key="1">
    <source>
        <dbReference type="ARBA" id="ARBA00000085"/>
    </source>
</evidence>
<dbReference type="Pfam" id="PF00512">
    <property type="entry name" value="HisKA"/>
    <property type="match status" value="1"/>
</dbReference>
<dbReference type="SMART" id="SM00388">
    <property type="entry name" value="HisKA"/>
    <property type="match status" value="1"/>
</dbReference>
<dbReference type="Gene3D" id="1.10.287.130">
    <property type="match status" value="1"/>
</dbReference>
<dbReference type="Gene3D" id="3.30.450.20">
    <property type="entry name" value="PAS domain"/>
    <property type="match status" value="1"/>
</dbReference>
<sequence length="539" mass="60323">MTNNLLAEIRRRCIENGMQPTDVPSPLTKVTEEHLQQQQRLYADILEVTEIFGENTIKLLNGQMVLFLVTDDKGLVIDSFGDQIMKENLSQLNIKEGSLLIEREVGICATLIALDKKIPFQTVGTDHFHLALHDSACHSVPFSFPDGYGGQGVLEGTISLMTSVVEFSNYPLAMLVNMVESMARELILRRTNQRQLDLHHLMVNNLDTGILLVDRKGFIVDYNKVAHNMIPDFIAIGRSSLHITELGPYFSEAITNGLPQRDFEIHYNDKGVHTVCLVDIIPIFEKGNIEGAYAQFRDITERYYLEQQVIVSEKLSAIGKLAAGLAHEIRNPLTTIMGFVQITRSRPLDPVTTRYLGYVHEELERVNNLVSDFVTMSKPSVPIIKPIEINTFLDSVLRFMEGHAALHDIRFARDYYTAHGEILLADAAQIKQVLINILQNAVEASEPKEIVTLKTRKLSNSLVITVSDNGIGISPENLTKIQNPFFTTKDNGTGLGLSVSYRIINNHNGEITIDSRLGVGTDFNIHLPLTCDNIKECSM</sequence>
<evidence type="ECO:0000259" key="9">
    <source>
        <dbReference type="PROSITE" id="PS50109"/>
    </source>
</evidence>
<dbReference type="SUPFAM" id="SSF55874">
    <property type="entry name" value="ATPase domain of HSP90 chaperone/DNA topoisomerase II/histidine kinase"/>
    <property type="match status" value="1"/>
</dbReference>
<dbReference type="InterPro" id="IPR029016">
    <property type="entry name" value="GAF-like_dom_sf"/>
</dbReference>
<evidence type="ECO:0000256" key="4">
    <source>
        <dbReference type="ARBA" id="ARBA00022679"/>
    </source>
</evidence>
<dbReference type="InterPro" id="IPR035965">
    <property type="entry name" value="PAS-like_dom_sf"/>
</dbReference>
<evidence type="ECO:0000256" key="7">
    <source>
        <dbReference type="ARBA" id="ARBA00022840"/>
    </source>
</evidence>
<gene>
    <name evidence="10" type="ORF">EI981_12595</name>
</gene>
<dbReference type="InterPro" id="IPR036890">
    <property type="entry name" value="HATPase_C_sf"/>
</dbReference>
<proteinExistence type="predicted"/>
<dbReference type="CDD" id="cd00082">
    <property type="entry name" value="HisKA"/>
    <property type="match status" value="1"/>
</dbReference>
<dbReference type="InterPro" id="IPR005467">
    <property type="entry name" value="His_kinase_dom"/>
</dbReference>
<dbReference type="KEGG" id="plut:EI981_12595"/>
<keyword evidence="5" id="KW-0547">Nucleotide-binding</keyword>